<organism evidence="2">
    <name type="scientific">Octactis speculum</name>
    <dbReference type="NCBI Taxonomy" id="3111310"/>
    <lineage>
        <taxon>Eukaryota</taxon>
        <taxon>Sar</taxon>
        <taxon>Stramenopiles</taxon>
        <taxon>Ochrophyta</taxon>
        <taxon>Dictyochophyceae</taxon>
        <taxon>Dictyochales</taxon>
        <taxon>Dictyochaceae</taxon>
        <taxon>Octactis</taxon>
    </lineage>
</organism>
<protein>
    <submittedName>
        <fullName evidence="2">Uncharacterized protein</fullName>
    </submittedName>
</protein>
<reference evidence="2" key="1">
    <citation type="submission" date="2021-01" db="EMBL/GenBank/DDBJ databases">
        <authorList>
            <person name="Corre E."/>
            <person name="Pelletier E."/>
            <person name="Niang G."/>
            <person name="Scheremetjew M."/>
            <person name="Finn R."/>
            <person name="Kale V."/>
            <person name="Holt S."/>
            <person name="Cochrane G."/>
            <person name="Meng A."/>
            <person name="Brown T."/>
            <person name="Cohen L."/>
        </authorList>
    </citation>
    <scope>NUCLEOTIDE SEQUENCE</scope>
    <source>
        <strain evidence="2">CCMP1381</strain>
    </source>
</reference>
<name>A0A7S2FIU7_9STRA</name>
<feature type="signal peptide" evidence="1">
    <location>
        <begin position="1"/>
        <end position="27"/>
    </location>
</feature>
<evidence type="ECO:0000313" key="2">
    <source>
        <dbReference type="EMBL" id="CAD9394691.1"/>
    </source>
</evidence>
<gene>
    <name evidence="2" type="ORF">DSPE1174_LOCUS7336</name>
</gene>
<dbReference type="AlphaFoldDB" id="A0A7S2FIU7"/>
<sequence>MPANDRIAAPTWSRVVFALSSLYAVHAQDMRENCVSCSDTQRLCELDCMLPTYRVSAVKAWPANQPETFVQMSGCLSGCTKEREECTETTEQLTCLSCVQNCSYVYEAGMLGCLQTISDVSSKATVDDTMDDCSNNASAVMSICAETCYSNDVYGGWTPATEEGIAEPTTMEQTILIPDYRKGVQTAHGDGGIDGEEDYMDGTNKYLKKDQIRPLNVPELGQFDEVLNVDVHLATSDSEDPPVIMDWRSLGLPRVSKVGISGVFAAVVLSVGLYTRARYVSNSEEHVLVSRS</sequence>
<evidence type="ECO:0000256" key="1">
    <source>
        <dbReference type="SAM" id="SignalP"/>
    </source>
</evidence>
<accession>A0A7S2FIU7</accession>
<keyword evidence="1" id="KW-0732">Signal</keyword>
<dbReference type="EMBL" id="HBGS01013836">
    <property type="protein sequence ID" value="CAD9394691.1"/>
    <property type="molecule type" value="Transcribed_RNA"/>
</dbReference>
<proteinExistence type="predicted"/>
<feature type="chain" id="PRO_5030792355" evidence="1">
    <location>
        <begin position="28"/>
        <end position="292"/>
    </location>
</feature>